<evidence type="ECO:0000313" key="15">
    <source>
        <dbReference type="Proteomes" id="UP000282125"/>
    </source>
</evidence>
<dbReference type="GO" id="GO:0046872">
    <property type="term" value="F:metal ion binding"/>
    <property type="evidence" value="ECO:0007669"/>
    <property type="project" value="UniProtKB-KW"/>
</dbReference>
<accession>A0A3P3DEV3</accession>
<dbReference type="AlphaFoldDB" id="A0A3P3DEV3"/>
<dbReference type="RefSeq" id="WP_124965625.1">
    <property type="nucleotide sequence ID" value="NZ_RRAZ01000021.1"/>
</dbReference>
<proteinExistence type="inferred from homology"/>
<evidence type="ECO:0000256" key="8">
    <source>
        <dbReference type="ARBA" id="ARBA00022977"/>
    </source>
</evidence>
<feature type="chain" id="PRO_5018109522" description="Thiamine pyrimidine synthase" evidence="12">
    <location>
        <begin position="20"/>
        <end position="325"/>
    </location>
</feature>
<keyword evidence="6" id="KW-0479">Metal-binding</keyword>
<keyword evidence="5 14" id="KW-0808">Transferase</keyword>
<dbReference type="InterPro" id="IPR015168">
    <property type="entry name" value="SsuA/THI5"/>
</dbReference>
<evidence type="ECO:0000256" key="11">
    <source>
        <dbReference type="ARBA" id="ARBA00048179"/>
    </source>
</evidence>
<dbReference type="GO" id="GO:0016740">
    <property type="term" value="F:transferase activity"/>
    <property type="evidence" value="ECO:0007669"/>
    <property type="project" value="UniProtKB-KW"/>
</dbReference>
<dbReference type="Proteomes" id="UP000282125">
    <property type="component" value="Unassembled WGS sequence"/>
</dbReference>
<keyword evidence="9" id="KW-0408">Iron</keyword>
<evidence type="ECO:0000256" key="2">
    <source>
        <dbReference type="ARBA" id="ARBA00004948"/>
    </source>
</evidence>
<feature type="domain" description="SsuA/THI5-like" evidence="13">
    <location>
        <begin position="32"/>
        <end position="244"/>
    </location>
</feature>
<keyword evidence="8" id="KW-0784">Thiamine biosynthesis</keyword>
<evidence type="ECO:0000256" key="1">
    <source>
        <dbReference type="ARBA" id="ARBA00003469"/>
    </source>
</evidence>
<keyword evidence="15" id="KW-1185">Reference proteome</keyword>
<protein>
    <recommendedName>
        <fullName evidence="10">Thiamine pyrimidine synthase</fullName>
    </recommendedName>
</protein>
<comment type="subunit">
    <text evidence="4">Homodimer.</text>
</comment>
<keyword evidence="7" id="KW-0663">Pyridoxal phosphate</keyword>
<dbReference type="InterPro" id="IPR027939">
    <property type="entry name" value="NMT1/THI5"/>
</dbReference>
<dbReference type="PANTHER" id="PTHR31528:SF1">
    <property type="entry name" value="4-AMINO-5-HYDROXYMETHYL-2-METHYLPYRIMIDINE PHOSPHATE SYNTHASE THI11-RELATED"/>
    <property type="match status" value="1"/>
</dbReference>
<dbReference type="EMBL" id="RRAZ01000021">
    <property type="protein sequence ID" value="RRH72795.1"/>
    <property type="molecule type" value="Genomic_DNA"/>
</dbReference>
<keyword evidence="12" id="KW-0732">Signal</keyword>
<comment type="similarity">
    <text evidence="3">Belongs to the NMT1/THI5 family.</text>
</comment>
<dbReference type="Gene3D" id="3.40.190.10">
    <property type="entry name" value="Periplasmic binding protein-like II"/>
    <property type="match status" value="2"/>
</dbReference>
<evidence type="ECO:0000256" key="10">
    <source>
        <dbReference type="ARBA" id="ARBA00033171"/>
    </source>
</evidence>
<comment type="caution">
    <text evidence="14">The sequence shown here is derived from an EMBL/GenBank/DDBJ whole genome shotgun (WGS) entry which is preliminary data.</text>
</comment>
<sequence>MIRPLLTAAFLTLPLSAAAQTPLSVALDWTLNTNHIGIIAARDRGFYSAEGLTVEVLPFSDTSSAALVASAAADFGYLSALAFLSAKAGGADLTALWATMQHETGRLVYNLDNTEIKRPADLSGKTYAGFGSAWEAALIATMIRHDGGTPEWDSVTLGTGAYEALASGAVDFTLEVATWEGVNGQLLGRRQGSFRYQDYGVPDQHNGYIATRAGLLSEQPEVVAAFMRATKAGYDWAADNPGAAADLLVQAGDFPRPELVHASMAAIMAGGWLRDESGETGRIRPERFAQMAKFLYDSGVLKDQSGQALVWPGDVSDWYDQSWRD</sequence>
<evidence type="ECO:0000256" key="5">
    <source>
        <dbReference type="ARBA" id="ARBA00022679"/>
    </source>
</evidence>
<reference evidence="14 15" key="1">
    <citation type="submission" date="2018-11" db="EMBL/GenBank/DDBJ databases">
        <title>Gemmobacter sp. nov., YIM 102744-1 draft genome.</title>
        <authorList>
            <person name="Li G."/>
            <person name="Jiang Y."/>
        </authorList>
    </citation>
    <scope>NUCLEOTIDE SEQUENCE [LARGE SCALE GENOMIC DNA]</scope>
    <source>
        <strain evidence="14 15">YIM 102744-1</strain>
    </source>
</reference>
<evidence type="ECO:0000256" key="3">
    <source>
        <dbReference type="ARBA" id="ARBA00009406"/>
    </source>
</evidence>
<organism evidence="14 15">
    <name type="scientific">Falsigemmobacter faecalis</name>
    <dbReference type="NCBI Taxonomy" id="2488730"/>
    <lineage>
        <taxon>Bacteria</taxon>
        <taxon>Pseudomonadati</taxon>
        <taxon>Pseudomonadota</taxon>
        <taxon>Alphaproteobacteria</taxon>
        <taxon>Rhodobacterales</taxon>
        <taxon>Paracoccaceae</taxon>
        <taxon>Falsigemmobacter</taxon>
    </lineage>
</organism>
<evidence type="ECO:0000256" key="9">
    <source>
        <dbReference type="ARBA" id="ARBA00023004"/>
    </source>
</evidence>
<evidence type="ECO:0000256" key="6">
    <source>
        <dbReference type="ARBA" id="ARBA00022723"/>
    </source>
</evidence>
<evidence type="ECO:0000256" key="12">
    <source>
        <dbReference type="SAM" id="SignalP"/>
    </source>
</evidence>
<evidence type="ECO:0000256" key="4">
    <source>
        <dbReference type="ARBA" id="ARBA00011738"/>
    </source>
</evidence>
<evidence type="ECO:0000313" key="14">
    <source>
        <dbReference type="EMBL" id="RRH72795.1"/>
    </source>
</evidence>
<evidence type="ECO:0000256" key="7">
    <source>
        <dbReference type="ARBA" id="ARBA00022898"/>
    </source>
</evidence>
<dbReference type="PANTHER" id="PTHR31528">
    <property type="entry name" value="4-AMINO-5-HYDROXYMETHYL-2-METHYLPYRIMIDINE PHOSPHATE SYNTHASE THI11-RELATED"/>
    <property type="match status" value="1"/>
</dbReference>
<gene>
    <name evidence="14" type="ORF">EG244_14075</name>
</gene>
<feature type="signal peptide" evidence="12">
    <location>
        <begin position="1"/>
        <end position="19"/>
    </location>
</feature>
<comment type="pathway">
    <text evidence="2">Cofactor biosynthesis; thiamine diphosphate biosynthesis.</text>
</comment>
<name>A0A3P3DEV3_9RHOB</name>
<dbReference type="OrthoDB" id="5348911at2"/>
<comment type="function">
    <text evidence="1">Responsible for the formation of the pyrimidine heterocycle in the thiamine biosynthesis pathway. Catalyzes the formation of hydroxymethylpyrimidine phosphate (HMP-P) from histidine and pyridoxal phosphate (PLP). The protein uses PLP and the active site histidine to form HMP-P, generating an inactive enzyme. The enzyme can only undergo a single turnover, which suggests it is a suicide enzyme.</text>
</comment>
<dbReference type="GO" id="GO:0009228">
    <property type="term" value="P:thiamine biosynthetic process"/>
    <property type="evidence" value="ECO:0007669"/>
    <property type="project" value="UniProtKB-KW"/>
</dbReference>
<dbReference type="SUPFAM" id="SSF53850">
    <property type="entry name" value="Periplasmic binding protein-like II"/>
    <property type="match status" value="1"/>
</dbReference>
<dbReference type="Pfam" id="PF09084">
    <property type="entry name" value="NMT1"/>
    <property type="match status" value="1"/>
</dbReference>
<comment type="catalytic activity">
    <reaction evidence="11">
        <text>N(6)-(pyridoxal phosphate)-L-lysyl-[4-amino-5-hydroxymethyl-2-methylpyrimidine phosphate synthase] + L-histidyl-[4-amino-5-hydroxymethyl-2-methylpyrimidine phosphate synthase] + 2 Fe(3+) + 4 H2O = L-lysyl-[4-amino-5-hydroxymethyl-2-methylpyrimidine phosphate synthase] + (2S)-2-amino-5-hydroxy-4-oxopentanoyl-[4-amino-5-hydroxymethyl-2-methylpyrimidine phosphate synthase] + 4-amino-2-methyl-5-(phosphooxymethyl)pyrimidine + 3-oxopropanoate + 2 Fe(2+) + 2 H(+)</text>
        <dbReference type="Rhea" id="RHEA:65756"/>
        <dbReference type="Rhea" id="RHEA-COMP:16892"/>
        <dbReference type="Rhea" id="RHEA-COMP:16893"/>
        <dbReference type="Rhea" id="RHEA-COMP:16894"/>
        <dbReference type="Rhea" id="RHEA-COMP:16895"/>
        <dbReference type="ChEBI" id="CHEBI:15377"/>
        <dbReference type="ChEBI" id="CHEBI:15378"/>
        <dbReference type="ChEBI" id="CHEBI:29033"/>
        <dbReference type="ChEBI" id="CHEBI:29034"/>
        <dbReference type="ChEBI" id="CHEBI:29969"/>
        <dbReference type="ChEBI" id="CHEBI:29979"/>
        <dbReference type="ChEBI" id="CHEBI:33190"/>
        <dbReference type="ChEBI" id="CHEBI:58354"/>
        <dbReference type="ChEBI" id="CHEBI:143915"/>
        <dbReference type="ChEBI" id="CHEBI:157692"/>
    </reaction>
    <physiologicalReaction direction="left-to-right" evidence="11">
        <dbReference type="Rhea" id="RHEA:65757"/>
    </physiologicalReaction>
</comment>
<evidence type="ECO:0000259" key="13">
    <source>
        <dbReference type="Pfam" id="PF09084"/>
    </source>
</evidence>